<dbReference type="Pfam" id="PF06722">
    <property type="entry name" value="EryCIII-like_C"/>
    <property type="match status" value="1"/>
</dbReference>
<dbReference type="InterPro" id="IPR050426">
    <property type="entry name" value="Glycosyltransferase_28"/>
</dbReference>
<dbReference type="GO" id="GO:0016758">
    <property type="term" value="F:hexosyltransferase activity"/>
    <property type="evidence" value="ECO:0007669"/>
    <property type="project" value="InterPro"/>
</dbReference>
<accession>G8RHV2</accession>
<dbReference type="RefSeq" id="WP_014209917.1">
    <property type="nucleotide sequence ID" value="NC_016604.1"/>
</dbReference>
<reference evidence="3 4" key="1">
    <citation type="submission" date="2011-12" db="EMBL/GenBank/DDBJ databases">
        <title>Complete sequence of Mycobacterium rhodesiae NBB3.</title>
        <authorList>
            <consortium name="US DOE Joint Genome Institute"/>
            <person name="Lucas S."/>
            <person name="Han J."/>
            <person name="Lapidus A."/>
            <person name="Cheng J.-F."/>
            <person name="Goodwin L."/>
            <person name="Pitluck S."/>
            <person name="Peters L."/>
            <person name="Mikhailova N."/>
            <person name="Gu W."/>
            <person name="Detter J.C."/>
            <person name="Han C."/>
            <person name="Tapia R."/>
            <person name="Land M."/>
            <person name="Hauser L."/>
            <person name="Kyrpides N."/>
            <person name="Ivanova N."/>
            <person name="Pagani I."/>
            <person name="Mattes T."/>
            <person name="Holmes A."/>
            <person name="Rutledge P."/>
            <person name="Paulsen I."/>
            <person name="Coleman N."/>
            <person name="Woyke T."/>
        </authorList>
    </citation>
    <scope>NUCLEOTIDE SEQUENCE [LARGE SCALE GENOMIC DNA]</scope>
    <source>
        <strain evidence="3 4">NBB3</strain>
    </source>
</reference>
<dbReference type="InterPro" id="IPR002213">
    <property type="entry name" value="UDP_glucos_trans"/>
</dbReference>
<dbReference type="PANTHER" id="PTHR48050:SF13">
    <property type="entry name" value="STEROL 3-BETA-GLUCOSYLTRANSFERASE UGT80A2"/>
    <property type="match status" value="1"/>
</dbReference>
<dbReference type="FunFam" id="3.40.50.2000:FF:000009">
    <property type="entry name" value="Sterol 3-beta-glucosyltransferase UGT80A2"/>
    <property type="match status" value="1"/>
</dbReference>
<organism evidence="3 4">
    <name type="scientific">Mycolicibacterium rhodesiae (strain NBB3)</name>
    <name type="common">Mycobacterium rhodesiae</name>
    <dbReference type="NCBI Taxonomy" id="710685"/>
    <lineage>
        <taxon>Bacteria</taxon>
        <taxon>Bacillati</taxon>
        <taxon>Actinomycetota</taxon>
        <taxon>Actinomycetes</taxon>
        <taxon>Mycobacteriales</taxon>
        <taxon>Mycobacteriaceae</taxon>
        <taxon>Mycolicibacterium</taxon>
    </lineage>
</organism>
<dbReference type="KEGG" id="mrh:MycrhN_1486"/>
<name>G8RHV2_MYCRN</name>
<dbReference type="CDD" id="cd03784">
    <property type="entry name" value="GT1_Gtf-like"/>
    <property type="match status" value="1"/>
</dbReference>
<dbReference type="OrthoDB" id="3253247at2"/>
<dbReference type="eggNOG" id="COG1819">
    <property type="taxonomic scope" value="Bacteria"/>
</dbReference>
<keyword evidence="4" id="KW-1185">Reference proteome</keyword>
<dbReference type="InterPro" id="IPR010610">
    <property type="entry name" value="EryCIII-like_C"/>
</dbReference>
<gene>
    <name evidence="3" type="ordered locus">MycrhN_1486</name>
</gene>
<evidence type="ECO:0000313" key="3">
    <source>
        <dbReference type="EMBL" id="AEV72102.1"/>
    </source>
</evidence>
<dbReference type="GO" id="GO:0033072">
    <property type="term" value="P:vancomycin biosynthetic process"/>
    <property type="evidence" value="ECO:0007669"/>
    <property type="project" value="UniProtKB-ARBA"/>
</dbReference>
<dbReference type="Pfam" id="PF03033">
    <property type="entry name" value="Glyco_transf_28"/>
    <property type="match status" value="1"/>
</dbReference>
<feature type="domain" description="Glycosyltransferase family 28 N-terminal" evidence="1">
    <location>
        <begin position="3"/>
        <end position="56"/>
    </location>
</feature>
<dbReference type="HOGENOM" id="CLU_000537_8_0_11"/>
<dbReference type="AlphaFoldDB" id="G8RHV2"/>
<proteinExistence type="predicted"/>
<dbReference type="SUPFAM" id="SSF53756">
    <property type="entry name" value="UDP-Glycosyltransferase/glycogen phosphorylase"/>
    <property type="match status" value="1"/>
</dbReference>
<dbReference type="InterPro" id="IPR004276">
    <property type="entry name" value="GlycoTrans_28_N"/>
</dbReference>
<dbReference type="GO" id="GO:0008194">
    <property type="term" value="F:UDP-glycosyltransferase activity"/>
    <property type="evidence" value="ECO:0007669"/>
    <property type="project" value="InterPro"/>
</dbReference>
<evidence type="ECO:0000259" key="1">
    <source>
        <dbReference type="Pfam" id="PF03033"/>
    </source>
</evidence>
<dbReference type="PANTHER" id="PTHR48050">
    <property type="entry name" value="STEROL 3-BETA-GLUCOSYLTRANSFERASE"/>
    <property type="match status" value="1"/>
</dbReference>
<dbReference type="Gene3D" id="3.40.50.2000">
    <property type="entry name" value="Glycogen Phosphorylase B"/>
    <property type="match status" value="2"/>
</dbReference>
<dbReference type="STRING" id="710685.MycrhN_1486"/>
<sequence>MRVLLSTVGSRGDVQPMIALASHLRATGHDACICAPPGFEDLTADLGVEYFRIGHDLRLGPRKVEGGPAATVAGQFAVMREAAAGCDVIVGCAAMQIATRSIAEIAGVPYFYAAYAPVAIPSEHHSPPPVHGPPRPPGTSARVQWDIDAQWWNDVWGEGLNAARAAAGLDPVADVRSHVITDRPLLAADPTLAPWPGGANLSVTQTGSWLRPDPRPLADTVTRFLDAGEPPILFGFGSMPVSPGAGAKMLAAARMLGRRAIILRGWAPITAPDESPDCLVISETNLQAVFQRTAAVVHHGGAGTTTQAMQAGIPQVVVPHNFDQPYHAGRVEALGIGVAHSASTLTPESVAGSLANVLAPQMKSRALAAADTVRTDGAAVATDVILSR</sequence>
<evidence type="ECO:0000313" key="4">
    <source>
        <dbReference type="Proteomes" id="UP000005442"/>
    </source>
</evidence>
<evidence type="ECO:0000259" key="2">
    <source>
        <dbReference type="Pfam" id="PF06722"/>
    </source>
</evidence>
<dbReference type="Proteomes" id="UP000005442">
    <property type="component" value="Chromosome"/>
</dbReference>
<protein>
    <submittedName>
        <fullName evidence="3">Glycosyl transferase, UDP-glucuronosyltransferase</fullName>
    </submittedName>
</protein>
<keyword evidence="3" id="KW-0808">Transferase</keyword>
<feature type="domain" description="Erythromycin biosynthesis protein CIII-like C-terminal" evidence="2">
    <location>
        <begin position="286"/>
        <end position="362"/>
    </location>
</feature>
<dbReference type="EMBL" id="CP003169">
    <property type="protein sequence ID" value="AEV72102.1"/>
    <property type="molecule type" value="Genomic_DNA"/>
</dbReference>
<dbReference type="GO" id="GO:0005975">
    <property type="term" value="P:carbohydrate metabolic process"/>
    <property type="evidence" value="ECO:0007669"/>
    <property type="project" value="InterPro"/>
</dbReference>